<dbReference type="OrthoDB" id="4255836at2"/>
<gene>
    <name evidence="2" type="ORF">VR44_38040</name>
</gene>
<dbReference type="PROSITE" id="PS51257">
    <property type="entry name" value="PROKAR_LIPOPROTEIN"/>
    <property type="match status" value="1"/>
</dbReference>
<sequence length="172" mass="17655">MRIRHSLALVLALAAGAVLVTGCGGGAAPEPKGWEPEDALQRADESLGKDVAAGARVTMRGTGFLKAGMDKTLETGGERPFRFDIACDSEESSRVTLLLSREGGSGDRSFDVSCTAGEVTRLNLPAGSALNAHIDPAPQEDSPPAGVVSWQLLTLDPEAVQGCPDALAGCPG</sequence>
<dbReference type="AlphaFoldDB" id="A0A0F4IJI1"/>
<evidence type="ECO:0000313" key="2">
    <source>
        <dbReference type="EMBL" id="KJY22152.1"/>
    </source>
</evidence>
<comment type="caution">
    <text evidence="2">The sequence shown here is derived from an EMBL/GenBank/DDBJ whole genome shotgun (WGS) entry which is preliminary data.</text>
</comment>
<feature type="signal peptide" evidence="1">
    <location>
        <begin position="1"/>
        <end position="20"/>
    </location>
</feature>
<evidence type="ECO:0000313" key="3">
    <source>
        <dbReference type="Proteomes" id="UP000033551"/>
    </source>
</evidence>
<proteinExistence type="predicted"/>
<keyword evidence="1" id="KW-0732">Signal</keyword>
<dbReference type="EMBL" id="JZWV01001431">
    <property type="protein sequence ID" value="KJY22152.1"/>
    <property type="molecule type" value="Genomic_DNA"/>
</dbReference>
<reference evidence="2 3" key="1">
    <citation type="submission" date="2015-02" db="EMBL/GenBank/DDBJ databases">
        <authorList>
            <person name="Ju K.-S."/>
            <person name="Doroghazi J.R."/>
            <person name="Metcalf W."/>
        </authorList>
    </citation>
    <scope>NUCLEOTIDE SEQUENCE [LARGE SCALE GENOMIC DNA]</scope>
    <source>
        <strain evidence="2 3">NRRL ISP-5550</strain>
    </source>
</reference>
<accession>A0A0F4IJI1</accession>
<organism evidence="2 3">
    <name type="scientific">Streptomyces katrae</name>
    <dbReference type="NCBI Taxonomy" id="68223"/>
    <lineage>
        <taxon>Bacteria</taxon>
        <taxon>Bacillati</taxon>
        <taxon>Actinomycetota</taxon>
        <taxon>Actinomycetes</taxon>
        <taxon>Kitasatosporales</taxon>
        <taxon>Streptomycetaceae</taxon>
        <taxon>Streptomyces</taxon>
    </lineage>
</organism>
<dbReference type="STRING" id="68223.GCA_002028425_05554"/>
<dbReference type="PATRIC" id="fig|68223.7.peg.5174"/>
<name>A0A0F4IJI1_9ACTN</name>
<evidence type="ECO:0000256" key="1">
    <source>
        <dbReference type="SAM" id="SignalP"/>
    </source>
</evidence>
<protein>
    <recommendedName>
        <fullName evidence="4">Lipoprotein</fullName>
    </recommendedName>
</protein>
<feature type="chain" id="PRO_5039317784" description="Lipoprotein" evidence="1">
    <location>
        <begin position="21"/>
        <end position="172"/>
    </location>
</feature>
<dbReference type="Proteomes" id="UP000033551">
    <property type="component" value="Unassembled WGS sequence"/>
</dbReference>
<dbReference type="RefSeq" id="WP_045952249.1">
    <property type="nucleotide sequence ID" value="NZ_JZWV01001431.1"/>
</dbReference>
<keyword evidence="3" id="KW-1185">Reference proteome</keyword>
<evidence type="ECO:0008006" key="4">
    <source>
        <dbReference type="Google" id="ProtNLM"/>
    </source>
</evidence>